<sequence length="44" mass="5242">MFGQFLIIVSVFALIIWFWVLVFKLLIRANKALQIYIDNQTKNL</sequence>
<evidence type="ECO:0000313" key="3">
    <source>
        <dbReference type="Proteomes" id="UP000002938"/>
    </source>
</evidence>
<accession>A0ABP2I4Q6</accession>
<keyword evidence="1" id="KW-0472">Membrane</keyword>
<protein>
    <submittedName>
        <fullName evidence="2">Uncharacterized protein</fullName>
    </submittedName>
</protein>
<evidence type="ECO:0000313" key="2">
    <source>
        <dbReference type="EMBL" id="EFF63950.1"/>
    </source>
</evidence>
<name>A0ABP2I4Q6_9FIRM</name>
<dbReference type="Proteomes" id="UP000002938">
    <property type="component" value="Unassembled WGS sequence"/>
</dbReference>
<comment type="caution">
    <text evidence="2">The sequence shown here is derived from an EMBL/GenBank/DDBJ whole genome shotgun (WGS) entry which is preliminary data.</text>
</comment>
<proteinExistence type="predicted"/>
<dbReference type="EMBL" id="ADMN01000057">
    <property type="protein sequence ID" value="EFF63950.1"/>
    <property type="molecule type" value="Genomic_DNA"/>
</dbReference>
<organism evidence="2 3">
    <name type="scientific">Turicibacter sanguinis PC909</name>
    <dbReference type="NCBI Taxonomy" id="702450"/>
    <lineage>
        <taxon>Bacteria</taxon>
        <taxon>Bacillati</taxon>
        <taxon>Bacillota</taxon>
        <taxon>Erysipelotrichia</taxon>
        <taxon>Erysipelotrichales</taxon>
        <taxon>Turicibacteraceae</taxon>
        <taxon>Turicibacter</taxon>
    </lineage>
</organism>
<dbReference type="GeneID" id="77100706"/>
<gene>
    <name evidence="2" type="ORF">CUW_0254</name>
</gene>
<evidence type="ECO:0000256" key="1">
    <source>
        <dbReference type="SAM" id="Phobius"/>
    </source>
</evidence>
<keyword evidence="1" id="KW-0812">Transmembrane</keyword>
<keyword evidence="3" id="KW-1185">Reference proteome</keyword>
<keyword evidence="1" id="KW-1133">Transmembrane helix</keyword>
<dbReference type="RefSeq" id="WP_006784409.1">
    <property type="nucleotide sequence ID" value="NZ_ADMN01000057.1"/>
</dbReference>
<feature type="transmembrane region" description="Helical" evidence="1">
    <location>
        <begin position="6"/>
        <end position="27"/>
    </location>
</feature>
<reference evidence="2 3" key="1">
    <citation type="journal article" date="2011" name="J. Bacteriol.">
        <title>Draft Genome Sequence of Turicibacter sanguinis PC909, Isolated from Human Feces.</title>
        <authorList>
            <person name="Cuiv P.O."/>
            <person name="Klaassens E.S."/>
            <person name="Durkin A.S."/>
            <person name="Harkins D.M."/>
            <person name="Foster L."/>
            <person name="McCorrison J."/>
            <person name="Torralba M."/>
            <person name="Nelson K.E."/>
            <person name="Morrison M."/>
        </authorList>
    </citation>
    <scope>NUCLEOTIDE SEQUENCE [LARGE SCALE GENOMIC DNA]</scope>
    <source>
        <strain evidence="2 3">PC909</strain>
    </source>
</reference>